<keyword evidence="3 6" id="KW-0645">Protease</keyword>
<keyword evidence="5 6" id="KW-0378">Hydrolase</keyword>
<comment type="subunit">
    <text evidence="6">Monomer.</text>
</comment>
<dbReference type="CDD" id="cd01086">
    <property type="entry name" value="MetAP1"/>
    <property type="match status" value="1"/>
</dbReference>
<dbReference type="GO" id="GO:0004239">
    <property type="term" value="F:initiator methionyl aminopeptidase activity"/>
    <property type="evidence" value="ECO:0007669"/>
    <property type="project" value="UniProtKB-UniRule"/>
</dbReference>
<dbReference type="Gene3D" id="3.90.230.10">
    <property type="entry name" value="Creatinase/methionine aminopeptidase superfamily"/>
    <property type="match status" value="1"/>
</dbReference>
<dbReference type="EC" id="3.4.11.18" evidence="6 7"/>
<dbReference type="PANTHER" id="PTHR43330:SF27">
    <property type="entry name" value="METHIONINE AMINOPEPTIDASE"/>
    <property type="match status" value="1"/>
</dbReference>
<dbReference type="NCBIfam" id="TIGR00500">
    <property type="entry name" value="met_pdase_I"/>
    <property type="match status" value="1"/>
</dbReference>
<evidence type="ECO:0000256" key="4">
    <source>
        <dbReference type="ARBA" id="ARBA00022723"/>
    </source>
</evidence>
<evidence type="ECO:0000256" key="1">
    <source>
        <dbReference type="ARBA" id="ARBA00002521"/>
    </source>
</evidence>
<organism evidence="9 10">
    <name type="scientific">Allosphingosinicella deserti</name>
    <dbReference type="NCBI Taxonomy" id="2116704"/>
    <lineage>
        <taxon>Bacteria</taxon>
        <taxon>Pseudomonadati</taxon>
        <taxon>Pseudomonadota</taxon>
        <taxon>Alphaproteobacteria</taxon>
        <taxon>Sphingomonadales</taxon>
        <taxon>Sphingomonadaceae</taxon>
        <taxon>Allosphingosinicella</taxon>
    </lineage>
</organism>
<feature type="binding site" evidence="6">
    <location>
        <position position="122"/>
    </location>
    <ligand>
        <name>a divalent metal cation</name>
        <dbReference type="ChEBI" id="CHEBI:60240"/>
        <label>1</label>
    </ligand>
</feature>
<dbReference type="EMBL" id="PXYI01000006">
    <property type="protein sequence ID" value="PSJ38337.1"/>
    <property type="molecule type" value="Genomic_DNA"/>
</dbReference>
<dbReference type="GO" id="GO:0006508">
    <property type="term" value="P:proteolysis"/>
    <property type="evidence" value="ECO:0007669"/>
    <property type="project" value="UniProtKB-KW"/>
</dbReference>
<dbReference type="RefSeq" id="WP_106514403.1">
    <property type="nucleotide sequence ID" value="NZ_PXYI01000006.1"/>
</dbReference>
<feature type="binding site" evidence="6">
    <location>
        <position position="192"/>
    </location>
    <ligand>
        <name>substrate</name>
    </ligand>
</feature>
<dbReference type="AlphaFoldDB" id="A0A2P7QK42"/>
<feature type="binding site" evidence="6">
    <location>
        <position position="122"/>
    </location>
    <ligand>
        <name>a divalent metal cation</name>
        <dbReference type="ChEBI" id="CHEBI:60240"/>
        <label>2</label>
        <note>catalytic</note>
    </ligand>
</feature>
<gene>
    <name evidence="6 9" type="primary">map</name>
    <name evidence="9" type="ORF">C7I55_17955</name>
</gene>
<evidence type="ECO:0000256" key="5">
    <source>
        <dbReference type="ARBA" id="ARBA00022801"/>
    </source>
</evidence>
<comment type="catalytic activity">
    <reaction evidence="6 7">
        <text>Release of N-terminal amino acids, preferentially methionine, from peptides and arylamides.</text>
        <dbReference type="EC" id="3.4.11.18"/>
    </reaction>
</comment>
<dbReference type="HAMAP" id="MF_01974">
    <property type="entry name" value="MetAP_1"/>
    <property type="match status" value="1"/>
</dbReference>
<dbReference type="GO" id="GO:0005829">
    <property type="term" value="C:cytosol"/>
    <property type="evidence" value="ECO:0007669"/>
    <property type="project" value="TreeGrafter"/>
</dbReference>
<feature type="binding site" evidence="6">
    <location>
        <position position="249"/>
    </location>
    <ligand>
        <name>a divalent metal cation</name>
        <dbReference type="ChEBI" id="CHEBI:60240"/>
        <label>2</label>
        <note>catalytic</note>
    </ligand>
</feature>
<name>A0A2P7QK42_9SPHN</name>
<keyword evidence="10" id="KW-1185">Reference proteome</keyword>
<dbReference type="PANTHER" id="PTHR43330">
    <property type="entry name" value="METHIONINE AMINOPEPTIDASE"/>
    <property type="match status" value="1"/>
</dbReference>
<feature type="binding site" evidence="6">
    <location>
        <position position="185"/>
    </location>
    <ligand>
        <name>a divalent metal cation</name>
        <dbReference type="ChEBI" id="CHEBI:60240"/>
        <label>2</label>
        <note>catalytic</note>
    </ligand>
</feature>
<comment type="similarity">
    <text evidence="6">Belongs to the peptidase M24A family. Methionine aminopeptidase type 1 subfamily.</text>
</comment>
<keyword evidence="4 6" id="KW-0479">Metal-binding</keyword>
<evidence type="ECO:0000256" key="6">
    <source>
        <dbReference type="HAMAP-Rule" id="MF_01974"/>
    </source>
</evidence>
<keyword evidence="2 6" id="KW-0031">Aminopeptidase</keyword>
<dbReference type="InterPro" id="IPR000994">
    <property type="entry name" value="Pept_M24"/>
</dbReference>
<dbReference type="InterPro" id="IPR036005">
    <property type="entry name" value="Creatinase/aminopeptidase-like"/>
</dbReference>
<feature type="binding site" evidence="6">
    <location>
        <position position="94"/>
    </location>
    <ligand>
        <name>substrate</name>
    </ligand>
</feature>
<dbReference type="InterPro" id="IPR001714">
    <property type="entry name" value="Pept_M24_MAP"/>
</dbReference>
<comment type="caution">
    <text evidence="9">The sequence shown here is derived from an EMBL/GenBank/DDBJ whole genome shotgun (WGS) entry which is preliminary data.</text>
</comment>
<dbReference type="Proteomes" id="UP000241167">
    <property type="component" value="Unassembled WGS sequence"/>
</dbReference>
<dbReference type="GO" id="GO:0070006">
    <property type="term" value="F:metalloaminopeptidase activity"/>
    <property type="evidence" value="ECO:0007669"/>
    <property type="project" value="UniProtKB-UniRule"/>
</dbReference>
<accession>A0A2P7QK42</accession>
<sequence length="276" mass="29813">MTQYLQVTPATPAARGHAIKLYGPEGFAGMRKAGRLSAEILDALVPLVVPGVSTAELDDFVRERILAAGGIPANIGYSGYQHATCISINHVVCHGIPGEKKLKAGDILNIDLTSIIDGWYGDTSRMYFVGDVPVKARRLVDVTYECLMLGIEQAKPGNHLGDIGHAIQRHAEKHRMGVVRDFVGHGVGLVYHDLPDVYHFGSRGTGPELRPGMIFTIEPMINAGRADTKVLDDGWTAVTRDRSLSAQFEHSVGITETGCEIFTLSPAGLDRPPYSA</sequence>
<reference evidence="9 10" key="1">
    <citation type="submission" date="2018-03" db="EMBL/GenBank/DDBJ databases">
        <title>The draft genome of Sphingosinicella sp. GL-C-18.</title>
        <authorList>
            <person name="Liu L."/>
            <person name="Li L."/>
            <person name="Liang L."/>
            <person name="Zhang X."/>
            <person name="Wang T."/>
        </authorList>
    </citation>
    <scope>NUCLEOTIDE SEQUENCE [LARGE SCALE GENOMIC DNA]</scope>
    <source>
        <strain evidence="9 10">GL-C-18</strain>
    </source>
</reference>
<evidence type="ECO:0000259" key="8">
    <source>
        <dbReference type="Pfam" id="PF00557"/>
    </source>
</evidence>
<evidence type="ECO:0000313" key="9">
    <source>
        <dbReference type="EMBL" id="PSJ38337.1"/>
    </source>
</evidence>
<feature type="binding site" evidence="6">
    <location>
        <position position="249"/>
    </location>
    <ligand>
        <name>a divalent metal cation</name>
        <dbReference type="ChEBI" id="CHEBI:60240"/>
        <label>1</label>
    </ligand>
</feature>
<dbReference type="PROSITE" id="PS00680">
    <property type="entry name" value="MAP_1"/>
    <property type="match status" value="1"/>
</dbReference>
<protein>
    <recommendedName>
        <fullName evidence="6 7">Methionine aminopeptidase</fullName>
        <shortName evidence="6">MAP</shortName>
        <shortName evidence="6">MetAP</shortName>
        <ecNumber evidence="6 7">3.4.11.18</ecNumber>
    </recommendedName>
    <alternativeName>
        <fullName evidence="6">Peptidase M</fullName>
    </alternativeName>
</protein>
<dbReference type="InterPro" id="IPR002467">
    <property type="entry name" value="Pept_M24A_MAP1"/>
</dbReference>
<feature type="binding site" evidence="6">
    <location>
        <position position="111"/>
    </location>
    <ligand>
        <name>a divalent metal cation</name>
        <dbReference type="ChEBI" id="CHEBI:60240"/>
        <label>1</label>
    </ligand>
</feature>
<evidence type="ECO:0000256" key="2">
    <source>
        <dbReference type="ARBA" id="ARBA00022438"/>
    </source>
</evidence>
<proteinExistence type="inferred from homology"/>
<dbReference type="PRINTS" id="PR00599">
    <property type="entry name" value="MAPEPTIDASE"/>
</dbReference>
<evidence type="ECO:0000313" key="10">
    <source>
        <dbReference type="Proteomes" id="UP000241167"/>
    </source>
</evidence>
<dbReference type="Pfam" id="PF00557">
    <property type="entry name" value="Peptidase_M24"/>
    <property type="match status" value="1"/>
</dbReference>
<comment type="cofactor">
    <cofactor evidence="6">
        <name>Co(2+)</name>
        <dbReference type="ChEBI" id="CHEBI:48828"/>
    </cofactor>
    <cofactor evidence="6">
        <name>Zn(2+)</name>
        <dbReference type="ChEBI" id="CHEBI:29105"/>
    </cofactor>
    <cofactor evidence="6">
        <name>Mn(2+)</name>
        <dbReference type="ChEBI" id="CHEBI:29035"/>
    </cofactor>
    <cofactor evidence="6">
        <name>Fe(2+)</name>
        <dbReference type="ChEBI" id="CHEBI:29033"/>
    </cofactor>
    <text evidence="6">Binds 2 divalent metal cations per subunit. Has a high-affinity and a low affinity metal-binding site. The true nature of the physiological cofactor is under debate. The enzyme is active with cobalt, zinc, manganese or divalent iron ions. Most likely, methionine aminopeptidases function as mononuclear Fe(2+)-metalloproteases under physiological conditions, and the catalytically relevant metal-binding site has been assigned to the histidine-containing high-affinity site.</text>
</comment>
<evidence type="ECO:0000256" key="7">
    <source>
        <dbReference type="RuleBase" id="RU003653"/>
    </source>
</evidence>
<dbReference type="GO" id="GO:0046872">
    <property type="term" value="F:metal ion binding"/>
    <property type="evidence" value="ECO:0007669"/>
    <property type="project" value="UniProtKB-UniRule"/>
</dbReference>
<evidence type="ECO:0000256" key="3">
    <source>
        <dbReference type="ARBA" id="ARBA00022670"/>
    </source>
</evidence>
<feature type="binding site" evidence="6">
    <location>
        <position position="218"/>
    </location>
    <ligand>
        <name>a divalent metal cation</name>
        <dbReference type="ChEBI" id="CHEBI:60240"/>
        <label>2</label>
        <note>catalytic</note>
    </ligand>
</feature>
<feature type="domain" description="Peptidase M24" evidence="8">
    <location>
        <begin position="29"/>
        <end position="256"/>
    </location>
</feature>
<dbReference type="SUPFAM" id="SSF55920">
    <property type="entry name" value="Creatinase/aminopeptidase"/>
    <property type="match status" value="1"/>
</dbReference>
<dbReference type="OrthoDB" id="9802055at2"/>
<comment type="function">
    <text evidence="1 6">Removes the N-terminal methionine from nascent proteins. The N-terminal methionine is often cleaved when the second residue in the primary sequence is small and uncharged (Met-Ala-, Cys, Gly, Pro, Ser, Thr, or Val). Requires deformylation of the N(alpha)-formylated initiator methionine before it can be hydrolyzed.</text>
</comment>